<dbReference type="AlphaFoldDB" id="A0A5B7F1U3"/>
<proteinExistence type="predicted"/>
<sequence>MAGGRATSQCLYTERLCDRVGRMATGSLESSWTDHIDGKKQWQRAIKRLARGEWECGRGVGDGRGLATLPQTHCGSQSCDLLSAEASHSLCVLEPVVTQRRRGVSGRREGVCEGVRRACGRGGRTRSPGRVVETYLTTCLTCLTLLHLLHLLLLLRADRVPPQAGAAGGGEGIRACWEACQVGEAWVAWARRGVWEHCPPVSLLPLLGAPYLVHLAPLAEGVRAGA</sequence>
<name>A0A5B7F1U3_PORTR</name>
<keyword evidence="2" id="KW-1185">Reference proteome</keyword>
<protein>
    <submittedName>
        <fullName evidence="1">Uncharacterized protein</fullName>
    </submittedName>
</protein>
<dbReference type="Proteomes" id="UP000324222">
    <property type="component" value="Unassembled WGS sequence"/>
</dbReference>
<reference evidence="1 2" key="1">
    <citation type="submission" date="2019-05" db="EMBL/GenBank/DDBJ databases">
        <title>Another draft genome of Portunus trituberculatus and its Hox gene families provides insights of decapod evolution.</title>
        <authorList>
            <person name="Jeong J.-H."/>
            <person name="Song I."/>
            <person name="Kim S."/>
            <person name="Choi T."/>
            <person name="Kim D."/>
            <person name="Ryu S."/>
            <person name="Kim W."/>
        </authorList>
    </citation>
    <scope>NUCLEOTIDE SEQUENCE [LARGE SCALE GENOMIC DNA]</scope>
    <source>
        <tissue evidence="1">Muscle</tissue>
    </source>
</reference>
<evidence type="ECO:0000313" key="1">
    <source>
        <dbReference type="EMBL" id="MPC39457.1"/>
    </source>
</evidence>
<dbReference type="EMBL" id="VSRR010004369">
    <property type="protein sequence ID" value="MPC39457.1"/>
    <property type="molecule type" value="Genomic_DNA"/>
</dbReference>
<gene>
    <name evidence="1" type="ORF">E2C01_032994</name>
</gene>
<organism evidence="1 2">
    <name type="scientific">Portunus trituberculatus</name>
    <name type="common">Swimming crab</name>
    <name type="synonym">Neptunus trituberculatus</name>
    <dbReference type="NCBI Taxonomy" id="210409"/>
    <lineage>
        <taxon>Eukaryota</taxon>
        <taxon>Metazoa</taxon>
        <taxon>Ecdysozoa</taxon>
        <taxon>Arthropoda</taxon>
        <taxon>Crustacea</taxon>
        <taxon>Multicrustacea</taxon>
        <taxon>Malacostraca</taxon>
        <taxon>Eumalacostraca</taxon>
        <taxon>Eucarida</taxon>
        <taxon>Decapoda</taxon>
        <taxon>Pleocyemata</taxon>
        <taxon>Brachyura</taxon>
        <taxon>Eubrachyura</taxon>
        <taxon>Portunoidea</taxon>
        <taxon>Portunidae</taxon>
        <taxon>Portuninae</taxon>
        <taxon>Portunus</taxon>
    </lineage>
</organism>
<accession>A0A5B7F1U3</accession>
<evidence type="ECO:0000313" key="2">
    <source>
        <dbReference type="Proteomes" id="UP000324222"/>
    </source>
</evidence>
<comment type="caution">
    <text evidence="1">The sequence shown here is derived from an EMBL/GenBank/DDBJ whole genome shotgun (WGS) entry which is preliminary data.</text>
</comment>